<dbReference type="SUPFAM" id="SSF55729">
    <property type="entry name" value="Acyl-CoA N-acyltransferases (Nat)"/>
    <property type="match status" value="1"/>
</dbReference>
<dbReference type="Gene3D" id="3.40.630.30">
    <property type="match status" value="1"/>
</dbReference>
<dbReference type="InterPro" id="IPR045039">
    <property type="entry name" value="NSI-like"/>
</dbReference>
<keyword evidence="5" id="KW-0471">Melatonin biosynthesis</keyword>
<accession>A0A0E0DT40</accession>
<protein>
    <recommendedName>
        <fullName evidence="4">aralkylamine N-acetyltransferase</fullName>
        <ecNumber evidence="4">2.3.1.87</ecNumber>
    </recommendedName>
</protein>
<dbReference type="Gramene" id="OMERI05G18390.1">
    <property type="protein sequence ID" value="OMERI05G18390.1"/>
    <property type="gene ID" value="OMERI05G18390"/>
</dbReference>
<reference evidence="8" key="2">
    <citation type="submission" date="2018-05" db="EMBL/GenBank/DDBJ databases">
        <title>OmerRS3 (Oryza meridionalis Reference Sequence Version 3).</title>
        <authorList>
            <person name="Zhang J."/>
            <person name="Kudrna D."/>
            <person name="Lee S."/>
            <person name="Talag J."/>
            <person name="Welchert J."/>
            <person name="Wing R.A."/>
        </authorList>
    </citation>
    <scope>NUCLEOTIDE SEQUENCE [LARGE SCALE GENOMIC DNA]</scope>
    <source>
        <strain evidence="8">cv. OR44</strain>
    </source>
</reference>
<keyword evidence="9" id="KW-1185">Reference proteome</keyword>
<feature type="compositionally biased region" description="Basic residues" evidence="6">
    <location>
        <begin position="257"/>
        <end position="274"/>
    </location>
</feature>
<keyword evidence="2" id="KW-0012">Acyltransferase</keyword>
<dbReference type="InterPro" id="IPR016181">
    <property type="entry name" value="Acyl_CoA_acyltransferase"/>
</dbReference>
<keyword evidence="1" id="KW-0808">Transferase</keyword>
<dbReference type="EnsemblPlants" id="OMERI05G18390.1">
    <property type="protein sequence ID" value="OMERI05G18390.1"/>
    <property type="gene ID" value="OMERI05G18390"/>
</dbReference>
<evidence type="ECO:0000256" key="3">
    <source>
        <dbReference type="ARBA" id="ARBA00037926"/>
    </source>
</evidence>
<organism evidence="8">
    <name type="scientific">Oryza meridionalis</name>
    <dbReference type="NCBI Taxonomy" id="40149"/>
    <lineage>
        <taxon>Eukaryota</taxon>
        <taxon>Viridiplantae</taxon>
        <taxon>Streptophyta</taxon>
        <taxon>Embryophyta</taxon>
        <taxon>Tracheophyta</taxon>
        <taxon>Spermatophyta</taxon>
        <taxon>Magnoliopsida</taxon>
        <taxon>Liliopsida</taxon>
        <taxon>Poales</taxon>
        <taxon>Poaceae</taxon>
        <taxon>BOP clade</taxon>
        <taxon>Oryzoideae</taxon>
        <taxon>Oryzeae</taxon>
        <taxon>Oryzinae</taxon>
        <taxon>Oryza</taxon>
    </lineage>
</organism>
<evidence type="ECO:0000256" key="5">
    <source>
        <dbReference type="ARBA" id="ARBA00043260"/>
    </source>
</evidence>
<dbReference type="PROSITE" id="PS51186">
    <property type="entry name" value="GNAT"/>
    <property type="match status" value="1"/>
</dbReference>
<evidence type="ECO:0000256" key="4">
    <source>
        <dbReference type="ARBA" id="ARBA00039114"/>
    </source>
</evidence>
<dbReference type="HOGENOM" id="CLU_513282_0_0_1"/>
<sequence length="533" mass="60327">MEQPLYLQRLVQEDWRMTCRRNRFCFYCWLSFCDHCCNEHWDHHHPEEGLPRVATVELLAENPAVLARYPVGTEFLFEEHRSTSLQRLRGDEQTNWILLRPWVPPMYGRKKDFSSCVDCHQRIKKPTNALYCCTMCKLNQVQEEDQGRDMVEALATGDYSTQALLHDNFCVLCTSSFSSDCCTYHMELHHPDVEDIGVWLVLIEVVYADGWAVVAPSQLVSENVLAGVQSTTHLPRPYLRRDDGSELHHHLLSSSSSRRRPPRLRHSGGARRRITGPEYPARMAPAASAVTPSSFRCVPTASCGLGARGKAPAPRRLLHDHAQGKKRAASTWSLKAGLWDSLRSGFLKSNNSTETVEPPSAPIEEEEPLPEELVLLERTLADGSTEQIIFSSAGDVDVYDLQALCGMATQTPNQNSSILKKQLPGCYTTFSYYTFKSRSYLTEGEERKQLIGMARATSDHAFNATIWDVLVDPSYQGQGLGKALMEKVIRTLLQRDISNITLFADNKVVDFYKNLGFEADPQGIKGMFWYPRF</sequence>
<dbReference type="GO" id="GO:0009507">
    <property type="term" value="C:chloroplast"/>
    <property type="evidence" value="ECO:0007669"/>
    <property type="project" value="UniProtKB-ARBA"/>
</dbReference>
<dbReference type="EC" id="2.3.1.87" evidence="4"/>
<evidence type="ECO:0000313" key="8">
    <source>
        <dbReference type="EnsemblPlants" id="OMERI05G18390.1"/>
    </source>
</evidence>
<dbReference type="AlphaFoldDB" id="A0A0E0DT40"/>
<dbReference type="InterPro" id="IPR000182">
    <property type="entry name" value="GNAT_dom"/>
</dbReference>
<evidence type="ECO:0000313" key="9">
    <source>
        <dbReference type="Proteomes" id="UP000008021"/>
    </source>
</evidence>
<dbReference type="STRING" id="40149.A0A0E0DT40"/>
<dbReference type="Proteomes" id="UP000008021">
    <property type="component" value="Chromosome 5"/>
</dbReference>
<name>A0A0E0DT40_9ORYZ</name>
<evidence type="ECO:0000256" key="2">
    <source>
        <dbReference type="ARBA" id="ARBA00023315"/>
    </source>
</evidence>
<reference evidence="8" key="1">
    <citation type="submission" date="2015-04" db="UniProtKB">
        <authorList>
            <consortium name="EnsemblPlants"/>
        </authorList>
    </citation>
    <scope>IDENTIFICATION</scope>
</reference>
<dbReference type="PANTHER" id="PTHR43626">
    <property type="entry name" value="ACYL-COA N-ACYLTRANSFERASE"/>
    <property type="match status" value="1"/>
</dbReference>
<dbReference type="FunFam" id="3.40.630.30:FF:000059">
    <property type="entry name" value="Putative acetyltransferase NSI"/>
    <property type="match status" value="1"/>
</dbReference>
<dbReference type="GO" id="GO:0030187">
    <property type="term" value="P:melatonin biosynthetic process"/>
    <property type="evidence" value="ECO:0007669"/>
    <property type="project" value="UniProtKB-KW"/>
</dbReference>
<evidence type="ECO:0000259" key="7">
    <source>
        <dbReference type="PROSITE" id="PS51186"/>
    </source>
</evidence>
<evidence type="ECO:0000256" key="1">
    <source>
        <dbReference type="ARBA" id="ARBA00022679"/>
    </source>
</evidence>
<feature type="region of interest" description="Disordered" evidence="6">
    <location>
        <begin position="249"/>
        <end position="278"/>
    </location>
</feature>
<dbReference type="PANTHER" id="PTHR43626:SF4">
    <property type="entry name" value="GCN5-RELATED N-ACETYLTRANSFERASE 2, CHLOROPLASTIC"/>
    <property type="match status" value="1"/>
</dbReference>
<proteinExistence type="predicted"/>
<dbReference type="GO" id="GO:0004059">
    <property type="term" value="F:aralkylamine N-acetyltransferase activity"/>
    <property type="evidence" value="ECO:0007669"/>
    <property type="project" value="UniProtKB-EC"/>
</dbReference>
<dbReference type="CDD" id="cd04301">
    <property type="entry name" value="NAT_SF"/>
    <property type="match status" value="1"/>
</dbReference>
<dbReference type="eggNOG" id="ENOG502QSCQ">
    <property type="taxonomic scope" value="Eukaryota"/>
</dbReference>
<dbReference type="Pfam" id="PF00583">
    <property type="entry name" value="Acetyltransf_1"/>
    <property type="match status" value="1"/>
</dbReference>
<feature type="domain" description="N-acetyltransferase" evidence="7">
    <location>
        <begin position="388"/>
        <end position="533"/>
    </location>
</feature>
<comment type="pathway">
    <text evidence="3">Aromatic compound metabolism; melatonin biosynthesis; melatonin from serotonin: step 1/2.</text>
</comment>
<evidence type="ECO:0000256" key="6">
    <source>
        <dbReference type="SAM" id="MobiDB-lite"/>
    </source>
</evidence>